<feature type="transmembrane region" description="Helical" evidence="3">
    <location>
        <begin position="56"/>
        <end position="75"/>
    </location>
</feature>
<proteinExistence type="inferred from homology"/>
<protein>
    <recommendedName>
        <fullName evidence="4">Phosphatidylinositol N-acetylglucosaminyltransferase subunit H conserved domain-containing protein</fullName>
    </recommendedName>
</protein>
<dbReference type="PANTHER" id="PTHR15231">
    <property type="entry name" value="PHOSPHATIDYLINOSITOL N-ACETYLGLUCOSAMINYLTRANSFERASE SUBUNIT H"/>
    <property type="match status" value="1"/>
</dbReference>
<comment type="pathway">
    <text evidence="1">Glycolipid biosynthesis; glycosylphosphatidylinositol-anchor biosynthesis.</text>
</comment>
<evidence type="ECO:0000256" key="2">
    <source>
        <dbReference type="ARBA" id="ARBA00009610"/>
    </source>
</evidence>
<name>A0AAV0EZL1_9ASTE</name>
<dbReference type="GO" id="GO:0000506">
    <property type="term" value="C:glycosylphosphatidylinositol-N-acetylglucosaminyltransferase (GPI-GnT) complex"/>
    <property type="evidence" value="ECO:0007669"/>
    <property type="project" value="InterPro"/>
</dbReference>
<evidence type="ECO:0000313" key="5">
    <source>
        <dbReference type="EMBL" id="CAH9128675.1"/>
    </source>
</evidence>
<dbReference type="Pfam" id="PF10181">
    <property type="entry name" value="PIG-H"/>
    <property type="match status" value="1"/>
</dbReference>
<keyword evidence="3" id="KW-1133">Transmembrane helix</keyword>
<sequence length="197" mass="22013">MFNNPNLCQFAEKMGGGRSSSITIGRYNYVHDVGKGPTEAIDVHHVMLPRNALPNASILLTFLLLSAYICSLFVLQVRSSAALLYSFLVVASLIWIYRKLVVRESVIIFPAFGVQIETQYQSGRIVRRFVPTCKILKPVLNECVTPITCYWTLSLIIHGEEDLLLVFKVLRPSAKILVPIWKALCACVECGEGKEPV</sequence>
<organism evidence="5 6">
    <name type="scientific">Cuscuta epithymum</name>
    <dbReference type="NCBI Taxonomy" id="186058"/>
    <lineage>
        <taxon>Eukaryota</taxon>
        <taxon>Viridiplantae</taxon>
        <taxon>Streptophyta</taxon>
        <taxon>Embryophyta</taxon>
        <taxon>Tracheophyta</taxon>
        <taxon>Spermatophyta</taxon>
        <taxon>Magnoliopsida</taxon>
        <taxon>eudicotyledons</taxon>
        <taxon>Gunneridae</taxon>
        <taxon>Pentapetalae</taxon>
        <taxon>asterids</taxon>
        <taxon>lamiids</taxon>
        <taxon>Solanales</taxon>
        <taxon>Convolvulaceae</taxon>
        <taxon>Cuscuteae</taxon>
        <taxon>Cuscuta</taxon>
        <taxon>Cuscuta subgen. Cuscuta</taxon>
    </lineage>
</organism>
<dbReference type="AlphaFoldDB" id="A0AAV0EZL1"/>
<reference evidence="5" key="1">
    <citation type="submission" date="2022-07" db="EMBL/GenBank/DDBJ databases">
        <authorList>
            <person name="Macas J."/>
            <person name="Novak P."/>
            <person name="Neumann P."/>
        </authorList>
    </citation>
    <scope>NUCLEOTIDE SEQUENCE</scope>
</reference>
<evidence type="ECO:0000259" key="4">
    <source>
        <dbReference type="Pfam" id="PF10181"/>
    </source>
</evidence>
<evidence type="ECO:0000256" key="1">
    <source>
        <dbReference type="ARBA" id="ARBA00004687"/>
    </source>
</evidence>
<accession>A0AAV0EZL1</accession>
<keyword evidence="6" id="KW-1185">Reference proteome</keyword>
<evidence type="ECO:0000256" key="3">
    <source>
        <dbReference type="SAM" id="Phobius"/>
    </source>
</evidence>
<feature type="domain" description="Phosphatidylinositol N-acetylglucosaminyltransferase subunit H conserved" evidence="4">
    <location>
        <begin position="105"/>
        <end position="168"/>
    </location>
</feature>
<evidence type="ECO:0000313" key="6">
    <source>
        <dbReference type="Proteomes" id="UP001152523"/>
    </source>
</evidence>
<gene>
    <name evidence="5" type="ORF">CEPIT_LOCUS29257</name>
</gene>
<dbReference type="InterPro" id="IPR019328">
    <property type="entry name" value="PIGH-H_dom"/>
</dbReference>
<keyword evidence="3" id="KW-0812">Transmembrane</keyword>
<dbReference type="Proteomes" id="UP001152523">
    <property type="component" value="Unassembled WGS sequence"/>
</dbReference>
<dbReference type="GO" id="GO:0006506">
    <property type="term" value="P:GPI anchor biosynthetic process"/>
    <property type="evidence" value="ECO:0007669"/>
    <property type="project" value="InterPro"/>
</dbReference>
<dbReference type="InterPro" id="IPR044215">
    <property type="entry name" value="PIG-H"/>
</dbReference>
<comment type="similarity">
    <text evidence="2">Belongs to the PIGH family.</text>
</comment>
<dbReference type="PANTHER" id="PTHR15231:SF1">
    <property type="entry name" value="PHOSPHATIDYLINOSITOL N-ACETYLGLUCOSAMINYLTRANSFERASE SUBUNIT H"/>
    <property type="match status" value="1"/>
</dbReference>
<keyword evidence="3" id="KW-0472">Membrane</keyword>
<feature type="transmembrane region" description="Helical" evidence="3">
    <location>
        <begin position="81"/>
        <end position="97"/>
    </location>
</feature>
<dbReference type="EMBL" id="CAMAPF010000951">
    <property type="protein sequence ID" value="CAH9128675.1"/>
    <property type="molecule type" value="Genomic_DNA"/>
</dbReference>
<comment type="caution">
    <text evidence="5">The sequence shown here is derived from an EMBL/GenBank/DDBJ whole genome shotgun (WGS) entry which is preliminary data.</text>
</comment>